<feature type="domain" description="LysM" evidence="2">
    <location>
        <begin position="30"/>
        <end position="78"/>
    </location>
</feature>
<feature type="chain" id="PRO_5041427623" description="LysM domain-containing protein" evidence="1">
    <location>
        <begin position="20"/>
        <end position="356"/>
    </location>
</feature>
<dbReference type="InterPro" id="IPR052196">
    <property type="entry name" value="Bact_Kbp"/>
</dbReference>
<evidence type="ECO:0000313" key="4">
    <source>
        <dbReference type="Proteomes" id="UP001156870"/>
    </source>
</evidence>
<proteinExistence type="predicted"/>
<evidence type="ECO:0000313" key="3">
    <source>
        <dbReference type="EMBL" id="GLS24578.1"/>
    </source>
</evidence>
<sequence length="356" mass="39843">MKKIILGVLLAASAVAAWAEDVMLRDDHPDQYTVVKGDTLWDISDTFLKNPWMWPEIWHANPQIENPHLIFPGDIISLIYLDGKPRLTVDRRTVRLQPGTVKMAPAVRVVPLDEAIPAIPLDAIDEFLNKNRVVSREEMELAPYVVAGHEQRIVLGAGDRLYARGTFDENIPVYGIYRLGQAYTDPFTKEVLGYEAAEIGAVKVKEIDRDIATMNAIRTTEEIRLTDRLLPDEERSIDSTFYPSPPSDEYIEGVIMSVSGGLTQVGKLDVVALNLGDRDGLKVGNVLSIYKEGLVIKDRVAGDKVKLPEEQAGLLMVFRTFEKMSYGLVLESERPLKVGDKLYSPSRRVVRKVAED</sequence>
<dbReference type="Proteomes" id="UP001156870">
    <property type="component" value="Unassembled WGS sequence"/>
</dbReference>
<name>A0AA37T1P1_9GAMM</name>
<dbReference type="SUPFAM" id="SSF54106">
    <property type="entry name" value="LysM domain"/>
    <property type="match status" value="1"/>
</dbReference>
<protein>
    <recommendedName>
        <fullName evidence="2">LysM domain-containing protein</fullName>
    </recommendedName>
</protein>
<dbReference type="AlphaFoldDB" id="A0AA37T1P1"/>
<keyword evidence="4" id="KW-1185">Reference proteome</keyword>
<organism evidence="3 4">
    <name type="scientific">Marinibactrum halimedae</name>
    <dbReference type="NCBI Taxonomy" id="1444977"/>
    <lineage>
        <taxon>Bacteria</taxon>
        <taxon>Pseudomonadati</taxon>
        <taxon>Pseudomonadota</taxon>
        <taxon>Gammaproteobacteria</taxon>
        <taxon>Cellvibrionales</taxon>
        <taxon>Cellvibrionaceae</taxon>
        <taxon>Marinibactrum</taxon>
    </lineage>
</organism>
<dbReference type="InterPro" id="IPR018392">
    <property type="entry name" value="LysM"/>
</dbReference>
<evidence type="ECO:0000256" key="1">
    <source>
        <dbReference type="SAM" id="SignalP"/>
    </source>
</evidence>
<gene>
    <name evidence="3" type="ORF">GCM10007877_02920</name>
</gene>
<dbReference type="EMBL" id="BSPD01000011">
    <property type="protein sequence ID" value="GLS24578.1"/>
    <property type="molecule type" value="Genomic_DNA"/>
</dbReference>
<dbReference type="CDD" id="cd00118">
    <property type="entry name" value="LysM"/>
    <property type="match status" value="1"/>
</dbReference>
<feature type="signal peptide" evidence="1">
    <location>
        <begin position="1"/>
        <end position="19"/>
    </location>
</feature>
<keyword evidence="1" id="KW-0732">Signal</keyword>
<reference evidence="3 4" key="1">
    <citation type="journal article" date="2014" name="Int. J. Syst. Evol. Microbiol.">
        <title>Complete genome sequence of Corynebacterium casei LMG S-19264T (=DSM 44701T), isolated from a smear-ripened cheese.</title>
        <authorList>
            <consortium name="US DOE Joint Genome Institute (JGI-PGF)"/>
            <person name="Walter F."/>
            <person name="Albersmeier A."/>
            <person name="Kalinowski J."/>
            <person name="Ruckert C."/>
        </authorList>
    </citation>
    <scope>NUCLEOTIDE SEQUENCE [LARGE SCALE GENOMIC DNA]</scope>
    <source>
        <strain evidence="3 4">NBRC 110095</strain>
    </source>
</reference>
<dbReference type="InterPro" id="IPR036779">
    <property type="entry name" value="LysM_dom_sf"/>
</dbReference>
<dbReference type="Gene3D" id="3.10.350.10">
    <property type="entry name" value="LysM domain"/>
    <property type="match status" value="1"/>
</dbReference>
<dbReference type="PANTHER" id="PTHR34700">
    <property type="entry name" value="POTASSIUM BINDING PROTEIN KBP"/>
    <property type="match status" value="1"/>
</dbReference>
<accession>A0AA37T1P1</accession>
<dbReference type="PROSITE" id="PS51782">
    <property type="entry name" value="LYSM"/>
    <property type="match status" value="1"/>
</dbReference>
<dbReference type="PANTHER" id="PTHR34700:SF4">
    <property type="entry name" value="PHAGE-LIKE ELEMENT PBSX PROTEIN XKDP"/>
    <property type="match status" value="1"/>
</dbReference>
<dbReference type="RefSeq" id="WP_232595488.1">
    <property type="nucleotide sequence ID" value="NZ_BSPD01000011.1"/>
</dbReference>
<comment type="caution">
    <text evidence="3">The sequence shown here is derived from an EMBL/GenBank/DDBJ whole genome shotgun (WGS) entry which is preliminary data.</text>
</comment>
<evidence type="ECO:0000259" key="2">
    <source>
        <dbReference type="PROSITE" id="PS51782"/>
    </source>
</evidence>
<dbReference type="Pfam" id="PF01476">
    <property type="entry name" value="LysM"/>
    <property type="match status" value="1"/>
</dbReference>